<name>A0A9D1NM78_9BACT</name>
<evidence type="ECO:0000313" key="2">
    <source>
        <dbReference type="EMBL" id="HIV08691.1"/>
    </source>
</evidence>
<dbReference type="InterPro" id="IPR019288">
    <property type="entry name" value="3'-5'_exonuclease_PolB-like"/>
</dbReference>
<dbReference type="InterPro" id="IPR036397">
    <property type="entry name" value="RNaseH_sf"/>
</dbReference>
<evidence type="ECO:0000259" key="1">
    <source>
        <dbReference type="Pfam" id="PF10108"/>
    </source>
</evidence>
<feature type="domain" description="Predicted 3'-5' exonuclease PolB-like" evidence="1">
    <location>
        <begin position="55"/>
        <end position="262"/>
    </location>
</feature>
<gene>
    <name evidence="2" type="ORF">IAC79_01070</name>
</gene>
<dbReference type="AlphaFoldDB" id="A0A9D1NM78"/>
<sequence length="291" mass="32506">MIRTIGDTVVAFDCEWIPDANAARALFPDAADLPEGELLARLWAHNGATPEDPRPFVRLMQSRVVSVAMLMRSAPKVKGGDPELRLVWLPKDPDDAACRAERKVVGSFLAAIGRSQPQLVGFNSRSSDLRILAQRALALGIPAKGFLSHPAKPWEGVDYFARDNDCSIDLMDLIAGGFSGRAAALSLHEAATLCGIPGKFDAHGDQVLDLWQQGRYREIVQYNCYDAITTYLLWLRLAWVSGRFQTDQYENEQALVRELLMGLCDEPATAFLEPYLMEWDRLTDLRERFPL</sequence>
<dbReference type="Proteomes" id="UP000886845">
    <property type="component" value="Unassembled WGS sequence"/>
</dbReference>
<protein>
    <recommendedName>
        <fullName evidence="1">Predicted 3'-5' exonuclease PolB-like domain-containing protein</fullName>
    </recommendedName>
</protein>
<reference evidence="2" key="1">
    <citation type="submission" date="2020-10" db="EMBL/GenBank/DDBJ databases">
        <authorList>
            <person name="Gilroy R."/>
        </authorList>
    </citation>
    <scope>NUCLEOTIDE SEQUENCE</scope>
    <source>
        <strain evidence="2">35461</strain>
    </source>
</reference>
<dbReference type="Gene3D" id="3.30.420.10">
    <property type="entry name" value="Ribonuclease H-like superfamily/Ribonuclease H"/>
    <property type="match status" value="1"/>
</dbReference>
<comment type="caution">
    <text evidence="2">The sequence shown here is derived from an EMBL/GenBank/DDBJ whole genome shotgun (WGS) entry which is preliminary data.</text>
</comment>
<accession>A0A9D1NM78</accession>
<reference evidence="2" key="2">
    <citation type="journal article" date="2021" name="PeerJ">
        <title>Extensive microbial diversity within the chicken gut microbiome revealed by metagenomics and culture.</title>
        <authorList>
            <person name="Gilroy R."/>
            <person name="Ravi A."/>
            <person name="Getino M."/>
            <person name="Pursley I."/>
            <person name="Horton D.L."/>
            <person name="Alikhan N.F."/>
            <person name="Baker D."/>
            <person name="Gharbi K."/>
            <person name="Hall N."/>
            <person name="Watson M."/>
            <person name="Adriaenssens E.M."/>
            <person name="Foster-Nyarko E."/>
            <person name="Jarju S."/>
            <person name="Secka A."/>
            <person name="Antonio M."/>
            <person name="Oren A."/>
            <person name="Chaudhuri R.R."/>
            <person name="La Ragione R."/>
            <person name="Hildebrand F."/>
            <person name="Pallen M.J."/>
        </authorList>
    </citation>
    <scope>NUCLEOTIDE SEQUENCE</scope>
    <source>
        <strain evidence="2">35461</strain>
    </source>
</reference>
<dbReference type="GO" id="GO:0003676">
    <property type="term" value="F:nucleic acid binding"/>
    <property type="evidence" value="ECO:0007669"/>
    <property type="project" value="InterPro"/>
</dbReference>
<dbReference type="EMBL" id="DVOR01000036">
    <property type="protein sequence ID" value="HIV08691.1"/>
    <property type="molecule type" value="Genomic_DNA"/>
</dbReference>
<evidence type="ECO:0000313" key="3">
    <source>
        <dbReference type="Proteomes" id="UP000886845"/>
    </source>
</evidence>
<dbReference type="SUPFAM" id="SSF53098">
    <property type="entry name" value="Ribonuclease H-like"/>
    <property type="match status" value="1"/>
</dbReference>
<dbReference type="InterPro" id="IPR012337">
    <property type="entry name" value="RNaseH-like_sf"/>
</dbReference>
<dbReference type="Pfam" id="PF10108">
    <property type="entry name" value="DNA_pol_B_exo2"/>
    <property type="match status" value="1"/>
</dbReference>
<organism evidence="2 3">
    <name type="scientific">Candidatus Spyradenecus faecavium</name>
    <dbReference type="NCBI Taxonomy" id="2840947"/>
    <lineage>
        <taxon>Bacteria</taxon>
        <taxon>Pseudomonadati</taxon>
        <taxon>Lentisphaerota</taxon>
        <taxon>Lentisphaeria</taxon>
        <taxon>Lentisphaerales</taxon>
        <taxon>Lentisphaeraceae</taxon>
        <taxon>Lentisphaeraceae incertae sedis</taxon>
        <taxon>Candidatus Spyradenecus</taxon>
    </lineage>
</organism>
<proteinExistence type="predicted"/>